<dbReference type="SUPFAM" id="SSF160387">
    <property type="entry name" value="NosL/MerB-like"/>
    <property type="match status" value="1"/>
</dbReference>
<evidence type="ECO:0000313" key="2">
    <source>
        <dbReference type="EMBL" id="TDP85465.1"/>
    </source>
</evidence>
<comment type="caution">
    <text evidence="2">The sequence shown here is derived from an EMBL/GenBank/DDBJ whole genome shotgun (WGS) entry which is preliminary data.</text>
</comment>
<dbReference type="EMBL" id="SNXY01000007">
    <property type="protein sequence ID" value="TDP85465.1"/>
    <property type="molecule type" value="Genomic_DNA"/>
</dbReference>
<dbReference type="PANTHER" id="PTHR41247:SF1">
    <property type="entry name" value="HTH-TYPE TRANSCRIPTIONAL REPRESSOR YCNK"/>
    <property type="match status" value="1"/>
</dbReference>
<evidence type="ECO:0000313" key="3">
    <source>
        <dbReference type="Proteomes" id="UP000294547"/>
    </source>
</evidence>
<dbReference type="Gene3D" id="3.30.70.2050">
    <property type="match status" value="1"/>
</dbReference>
<dbReference type="OrthoDB" id="7354657at2"/>
<dbReference type="Gene3D" id="3.30.70.2060">
    <property type="match status" value="1"/>
</dbReference>
<feature type="chain" id="PRO_5020200572" evidence="1">
    <location>
        <begin position="18"/>
        <end position="179"/>
    </location>
</feature>
<dbReference type="AlphaFoldDB" id="A0A4R6RH46"/>
<dbReference type="Proteomes" id="UP000294547">
    <property type="component" value="Unassembled WGS sequence"/>
</dbReference>
<organism evidence="2 3">
    <name type="scientific">Oharaeibacter diazotrophicus</name>
    <dbReference type="NCBI Taxonomy" id="1920512"/>
    <lineage>
        <taxon>Bacteria</taxon>
        <taxon>Pseudomonadati</taxon>
        <taxon>Pseudomonadota</taxon>
        <taxon>Alphaproteobacteria</taxon>
        <taxon>Hyphomicrobiales</taxon>
        <taxon>Pleomorphomonadaceae</taxon>
        <taxon>Oharaeibacter</taxon>
    </lineage>
</organism>
<accession>A0A4R6RH46</accession>
<dbReference type="RefSeq" id="WP_126541311.1">
    <property type="nucleotide sequence ID" value="NZ_BSPM01000004.1"/>
</dbReference>
<dbReference type="Pfam" id="PF05573">
    <property type="entry name" value="NosL"/>
    <property type="match status" value="1"/>
</dbReference>
<gene>
    <name evidence="2" type="ORF">EDD54_2318</name>
</gene>
<sequence length="179" mass="18672">MRRLLRSLALLAPLVLAACGEDAGPAKPAAVEMTDEALGYYCQMYLADHPGPKAQVIVRGQDQPLWFTQVSDAVAYLKGAERVGDTAAVYVSDMAAAASWAEPGRGNWIDADGAVFVIESRRPGGMGTPEAIPFGSRGAADRFVAENGGRAVALAEIPVAYVRPGDAGVPAHGDMSAMN</sequence>
<keyword evidence="1" id="KW-0732">Signal</keyword>
<dbReference type="PANTHER" id="PTHR41247">
    <property type="entry name" value="HTH-TYPE TRANSCRIPTIONAL REPRESSOR YCNK"/>
    <property type="match status" value="1"/>
</dbReference>
<dbReference type="InterPro" id="IPR008719">
    <property type="entry name" value="N2O_reductase_NosL"/>
</dbReference>
<keyword evidence="3" id="KW-1185">Reference proteome</keyword>
<feature type="signal peptide" evidence="1">
    <location>
        <begin position="1"/>
        <end position="17"/>
    </location>
</feature>
<protein>
    <submittedName>
        <fullName evidence="2">Copper chaperone NosL</fullName>
    </submittedName>
</protein>
<dbReference type="PROSITE" id="PS51257">
    <property type="entry name" value="PROKAR_LIPOPROTEIN"/>
    <property type="match status" value="1"/>
</dbReference>
<name>A0A4R6RH46_9HYPH</name>
<evidence type="ECO:0000256" key="1">
    <source>
        <dbReference type="SAM" id="SignalP"/>
    </source>
</evidence>
<reference evidence="2 3" key="1">
    <citation type="submission" date="2019-03" db="EMBL/GenBank/DDBJ databases">
        <title>Genomic Encyclopedia of Type Strains, Phase IV (KMG-IV): sequencing the most valuable type-strain genomes for metagenomic binning, comparative biology and taxonomic classification.</title>
        <authorList>
            <person name="Goeker M."/>
        </authorList>
    </citation>
    <scope>NUCLEOTIDE SEQUENCE [LARGE SCALE GENOMIC DNA]</scope>
    <source>
        <strain evidence="2 3">DSM 102969</strain>
    </source>
</reference>
<proteinExistence type="predicted"/>